<feature type="compositionally biased region" description="Polar residues" evidence="8">
    <location>
        <begin position="767"/>
        <end position="795"/>
    </location>
</feature>
<feature type="compositionally biased region" description="Polar residues" evidence="8">
    <location>
        <begin position="814"/>
        <end position="839"/>
    </location>
</feature>
<feature type="compositionally biased region" description="Basic residues" evidence="8">
    <location>
        <begin position="2039"/>
        <end position="2070"/>
    </location>
</feature>
<dbReference type="InterPro" id="IPR001394">
    <property type="entry name" value="Peptidase_C19_UCH"/>
</dbReference>
<comment type="similarity">
    <text evidence="2">Belongs to the peptidase C19 family.</text>
</comment>
<dbReference type="InterPro" id="IPR023174">
    <property type="entry name" value="PDEase_CS"/>
</dbReference>
<feature type="region of interest" description="Disordered" evidence="8">
    <location>
        <begin position="964"/>
        <end position="985"/>
    </location>
</feature>
<dbReference type="InterPro" id="IPR038765">
    <property type="entry name" value="Papain-like_cys_pep_sf"/>
</dbReference>
<feature type="compositionally biased region" description="Basic and acidic residues" evidence="8">
    <location>
        <begin position="1980"/>
        <end position="1989"/>
    </location>
</feature>
<dbReference type="InterPro" id="IPR050185">
    <property type="entry name" value="Ub_carboxyl-term_hydrolase"/>
</dbReference>
<dbReference type="RefSeq" id="XP_070857558.1">
    <property type="nucleotide sequence ID" value="XM_071003574.1"/>
</dbReference>
<accession>A0ABR4MDR6</accession>
<feature type="region of interest" description="Disordered" evidence="8">
    <location>
        <begin position="865"/>
        <end position="909"/>
    </location>
</feature>
<feature type="compositionally biased region" description="Low complexity" evidence="8">
    <location>
        <begin position="1338"/>
        <end position="1350"/>
    </location>
</feature>
<keyword evidence="13" id="KW-1185">Reference proteome</keyword>
<dbReference type="GeneID" id="98119604"/>
<dbReference type="InterPro" id="IPR006615">
    <property type="entry name" value="Pept_C19_DUSP"/>
</dbReference>
<keyword evidence="6" id="KW-0788">Thiol protease</keyword>
<dbReference type="PROSITE" id="PS50235">
    <property type="entry name" value="USP_3"/>
    <property type="match status" value="1"/>
</dbReference>
<comment type="caution">
    <text evidence="12">The sequence shown here is derived from an EMBL/GenBank/DDBJ whole genome shotgun (WGS) entry which is preliminary data.</text>
</comment>
<feature type="domain" description="DUSP" evidence="10">
    <location>
        <begin position="1125"/>
        <end position="1241"/>
    </location>
</feature>
<feature type="region of interest" description="Disordered" evidence="8">
    <location>
        <begin position="745"/>
        <end position="850"/>
    </location>
</feature>
<dbReference type="InterPro" id="IPR002073">
    <property type="entry name" value="PDEase_catalytic_dom"/>
</dbReference>
<feature type="region of interest" description="Disordered" evidence="8">
    <location>
        <begin position="2435"/>
        <end position="2517"/>
    </location>
</feature>
<feature type="region of interest" description="Disordered" evidence="8">
    <location>
        <begin position="668"/>
        <end position="713"/>
    </location>
</feature>
<reference evidence="12 13" key="1">
    <citation type="submission" date="2020-05" db="EMBL/GenBank/DDBJ databases">
        <title>Ceratocystis lukuohia genome.</title>
        <authorList>
            <person name="Harrington T.C."/>
            <person name="Kim K."/>
            <person name="Mayers C.G."/>
        </authorList>
    </citation>
    <scope>NUCLEOTIDE SEQUENCE [LARGE SCALE GENOMIC DNA]</scope>
    <source>
        <strain evidence="12 13">C4212</strain>
    </source>
</reference>
<feature type="region of interest" description="Disordered" evidence="8">
    <location>
        <begin position="1886"/>
        <end position="1922"/>
    </location>
</feature>
<dbReference type="SMART" id="SM00471">
    <property type="entry name" value="HDc"/>
    <property type="match status" value="1"/>
</dbReference>
<dbReference type="PANTHER" id="PTHR21646">
    <property type="entry name" value="UBIQUITIN CARBOXYL-TERMINAL HYDROLASE"/>
    <property type="match status" value="1"/>
</dbReference>
<feature type="region of interest" description="Disordered" evidence="8">
    <location>
        <begin position="1436"/>
        <end position="1476"/>
    </location>
</feature>
<feature type="compositionally biased region" description="Polar residues" evidence="8">
    <location>
        <begin position="965"/>
        <end position="974"/>
    </location>
</feature>
<feature type="region of interest" description="Disordered" evidence="8">
    <location>
        <begin position="2324"/>
        <end position="2366"/>
    </location>
</feature>
<evidence type="ECO:0000256" key="3">
    <source>
        <dbReference type="ARBA" id="ARBA00022670"/>
    </source>
</evidence>
<comment type="catalytic activity">
    <reaction evidence="1">
        <text>Thiol-dependent hydrolysis of ester, thioester, amide, peptide and isopeptide bonds formed by the C-terminal Gly of ubiquitin (a 76-residue protein attached to proteins as an intracellular targeting signal).</text>
        <dbReference type="EC" id="3.4.19.12"/>
    </reaction>
</comment>
<dbReference type="Pfam" id="PF00233">
    <property type="entry name" value="PDEase_I"/>
    <property type="match status" value="1"/>
</dbReference>
<dbReference type="SUPFAM" id="SSF109604">
    <property type="entry name" value="HD-domain/PDEase-like"/>
    <property type="match status" value="1"/>
</dbReference>
<feature type="region of interest" description="Disordered" evidence="8">
    <location>
        <begin position="1980"/>
        <end position="2088"/>
    </location>
</feature>
<evidence type="ECO:0000259" key="10">
    <source>
        <dbReference type="PROSITE" id="PS51283"/>
    </source>
</evidence>
<organism evidence="12 13">
    <name type="scientific">Ceratocystis lukuohia</name>
    <dbReference type="NCBI Taxonomy" id="2019550"/>
    <lineage>
        <taxon>Eukaryota</taxon>
        <taxon>Fungi</taxon>
        <taxon>Dikarya</taxon>
        <taxon>Ascomycota</taxon>
        <taxon>Pezizomycotina</taxon>
        <taxon>Sordariomycetes</taxon>
        <taxon>Hypocreomycetidae</taxon>
        <taxon>Microascales</taxon>
        <taxon>Ceratocystidaceae</taxon>
        <taxon>Ceratocystis</taxon>
    </lineage>
</organism>
<feature type="compositionally biased region" description="Polar residues" evidence="8">
    <location>
        <begin position="1443"/>
        <end position="1462"/>
    </location>
</feature>
<dbReference type="SMART" id="SM00695">
    <property type="entry name" value="DUSP"/>
    <property type="match status" value="1"/>
</dbReference>
<feature type="compositionally biased region" description="Acidic residues" evidence="8">
    <location>
        <begin position="2470"/>
        <end position="2481"/>
    </location>
</feature>
<evidence type="ECO:0000256" key="7">
    <source>
        <dbReference type="RuleBase" id="RU363067"/>
    </source>
</evidence>
<dbReference type="InterPro" id="IPR028889">
    <property type="entry name" value="USP"/>
</dbReference>
<dbReference type="PROSITE" id="PS51283">
    <property type="entry name" value="DUSP"/>
    <property type="match status" value="1"/>
</dbReference>
<dbReference type="PROSITE" id="PS00126">
    <property type="entry name" value="PDEASE_I_1"/>
    <property type="match status" value="1"/>
</dbReference>
<evidence type="ECO:0000256" key="5">
    <source>
        <dbReference type="ARBA" id="ARBA00022801"/>
    </source>
</evidence>
<keyword evidence="3" id="KW-0645">Protease</keyword>
<evidence type="ECO:0000256" key="4">
    <source>
        <dbReference type="ARBA" id="ARBA00022786"/>
    </source>
</evidence>
<feature type="domain" description="USP" evidence="9">
    <location>
        <begin position="1485"/>
        <end position="2300"/>
    </location>
</feature>
<evidence type="ECO:0000313" key="13">
    <source>
        <dbReference type="Proteomes" id="UP001610728"/>
    </source>
</evidence>
<feature type="compositionally biased region" description="Polar residues" evidence="8">
    <location>
        <begin position="887"/>
        <end position="903"/>
    </location>
</feature>
<dbReference type="CDD" id="cd00077">
    <property type="entry name" value="HDc"/>
    <property type="match status" value="1"/>
</dbReference>
<proteinExistence type="inferred from homology"/>
<dbReference type="Proteomes" id="UP001610728">
    <property type="component" value="Unassembled WGS sequence"/>
</dbReference>
<dbReference type="PANTHER" id="PTHR21646:SF24">
    <property type="entry name" value="UBIQUITIN CARBOXYL-TERMINAL HYDROLASE"/>
    <property type="match status" value="1"/>
</dbReference>
<feature type="compositionally biased region" description="Low complexity" evidence="8">
    <location>
        <begin position="1076"/>
        <end position="1086"/>
    </location>
</feature>
<feature type="compositionally biased region" description="Polar residues" evidence="8">
    <location>
        <begin position="2447"/>
        <end position="2465"/>
    </location>
</feature>
<feature type="compositionally biased region" description="Low complexity" evidence="8">
    <location>
        <begin position="2324"/>
        <end position="2343"/>
    </location>
</feature>
<feature type="compositionally biased region" description="Basic and acidic residues" evidence="8">
    <location>
        <begin position="1063"/>
        <end position="1072"/>
    </location>
</feature>
<keyword evidence="7" id="KW-0479">Metal-binding</keyword>
<comment type="cofactor">
    <cofactor evidence="7">
        <name>a divalent metal cation</name>
        <dbReference type="ChEBI" id="CHEBI:60240"/>
    </cofactor>
    <text evidence="7">Binds 2 divalent metal cations per subunit. Site 1 may preferentially bind zinc ions, while site 2 has a preference for magnesium and/or manganese ions.</text>
</comment>
<dbReference type="Gene3D" id="3.90.70.10">
    <property type="entry name" value="Cysteine proteinases"/>
    <property type="match status" value="2"/>
</dbReference>
<dbReference type="PROSITE" id="PS00972">
    <property type="entry name" value="USP_1"/>
    <property type="match status" value="1"/>
</dbReference>
<feature type="domain" description="PDEase" evidence="11">
    <location>
        <begin position="264"/>
        <end position="618"/>
    </location>
</feature>
<dbReference type="GO" id="GO:0016787">
    <property type="term" value="F:hydrolase activity"/>
    <property type="evidence" value="ECO:0007669"/>
    <property type="project" value="UniProtKB-KW"/>
</dbReference>
<evidence type="ECO:0000259" key="9">
    <source>
        <dbReference type="PROSITE" id="PS50235"/>
    </source>
</evidence>
<feature type="compositionally biased region" description="Polar residues" evidence="8">
    <location>
        <begin position="1118"/>
        <end position="1127"/>
    </location>
</feature>
<feature type="compositionally biased region" description="Polar residues" evidence="8">
    <location>
        <begin position="1087"/>
        <end position="1100"/>
    </location>
</feature>
<dbReference type="EMBL" id="JABSNW010000006">
    <property type="protein sequence ID" value="KAL2886378.1"/>
    <property type="molecule type" value="Genomic_DNA"/>
</dbReference>
<evidence type="ECO:0000256" key="1">
    <source>
        <dbReference type="ARBA" id="ARBA00000707"/>
    </source>
</evidence>
<dbReference type="SUPFAM" id="SSF143791">
    <property type="entry name" value="DUSP-like"/>
    <property type="match status" value="1"/>
</dbReference>
<comment type="similarity">
    <text evidence="7">Belongs to the cyclic nucleotide phosphodiesterase family.</text>
</comment>
<evidence type="ECO:0000256" key="2">
    <source>
        <dbReference type="ARBA" id="ARBA00009085"/>
    </source>
</evidence>
<feature type="region of interest" description="Disordered" evidence="8">
    <location>
        <begin position="1326"/>
        <end position="1356"/>
    </location>
</feature>
<evidence type="ECO:0000256" key="8">
    <source>
        <dbReference type="SAM" id="MobiDB-lite"/>
    </source>
</evidence>
<protein>
    <recommendedName>
        <fullName evidence="7">Phosphodiesterase</fullName>
        <ecNumber evidence="7">3.1.4.-</ecNumber>
    </recommendedName>
</protein>
<dbReference type="InterPro" id="IPR018200">
    <property type="entry name" value="USP_CS"/>
</dbReference>
<dbReference type="SUPFAM" id="SSF54001">
    <property type="entry name" value="Cysteine proteinases"/>
    <property type="match status" value="1"/>
</dbReference>
<sequence length="2517" mass="276930">MDSKLSHVIFIHKDVQHERLVPARFRETSSDNANTAPECRHITESLQALLEYTDVQICSTGASCISTLIQLLDSSLAKLTPFIVLIDTPYDEEIPQPQRTRSGSPGKPSRELELHTPDDEVYGLKLLQRIMTEAHLRSMSKLVVAIPVISYPIGPMSPSTSALHEFPSQPINTSEWVDKRLLQRCLDLGATDVIVGSINQKCVTSLEVHAYRAYRDALRDQQAILEVRRGRRRSWVGVNEEKPYSYLREAMVSGLMKGICRYGGEDDLMAQTKIAVPLSRQSVIADAIGKWHFSAHSFSDDELLFASMLIFKHALTMPELEKWKIPTDQLINYLVACRAAYNNFVPYHNFRHVVDVLQATFSFLVNLGALPPYPFSYGNEKELPVKSPMVELLEPFEALTLLITAIGHDVGHPGVNNGFLVTLNSPLAQLYNDRSVLESFHCAAYSQILRRYWYSAFEDTKMRSLMISSILATDMGLHFDYMKKLADVTVKLKENNSIADWDAKTLLEQKSLACSLIIKCADICNVAREYSTAVEWMHVLSDEFARQWTMENELQIKSSLMSPPKQDMASLCKSQTSFMNLFAIPLFQGVAAVMPNMQYTVDQLVTNKAVFENFGREMSAGDQAALLESRSTEVSMKNVSDLDEVPKNDNDQMTFDSGKDDQTICKSLSETDEQERKPRMSVLSLGSMPVSPYTLQAPRGRSASQASSQDRNEDIVTSFESVADFAASDPFNIHQLGECIEVGLVNPGKQRRSETTTEDSTSGPSTNDWASQTNSATGKLPLSPSTRGTSINSQSSHDEALDVPVRIVFPDDSSAATPTNMDSYSRSPDDSGASNTSSIGRAEGETLKKKPSRFRMNAFTFFKRKGTSPAPLTDTTSSLKKRKISRPSGTTTGHPSPSLCSSDPSRNPSPVLVLPSSSNDIAAAAAASAVLAGSAPIDIDIDVDTDLDLDLDLDTTVVGPASEDLVSSTATTHRPSISPSRKPLPLKSSLVLGSLDFDSSTPSTPGTTAELDASIHSDIPCLDSVNSTLLNKSPLSLGPLFDGDGYKDRASSPLKRRASSMDPDNRDIEMAAEKLQQQQQQQGEQQTSTTISPNPKQSSFDLPREMSLDPAPMPTPVPNNASTPSSLKEQIKTIRALRDAFVQAPIKVGDICYLVSHRWLGKALAYDDPKAKIEVAEPLGPIDNSDIIDRIYTQPDGSKFVQLKTGASNDAFEMFPANAWDCMIEWYGLADGQIPIVRQAIDLNGENTSDSISFEFHPPVLEIHHLYSLSSSSAAKLSQDLKTAPIFIMRYSSTSYQSLLLDIKSYLSIPKSRKIKLYQVSRPEPFTLGRPTDSSNVDSTLTPPDSPTSSAGVDVANATPTNQTETLAWPSLFVSSATLMKSTRELLHKDLTADPQYNGSSTLAMRSVMGFSVYAVEEKPDQELLPAAGAAARNKKAAKSIRLTGTSPKSSAQTSRRTSPSSAMAGPSTRSHTKLIAKKKHHGAIGLGNLGNTCYMNSALQCVRSVEELSKYFLSGEYHKEINYDNPLAYNGRMANGYGELLKQMYMGNNDAVRPSNFKSVVGHCRPSFAGYAQHDSQEFLGFLLDALQEDLSRVKSKPYIEKPDSTDEMIGDPAAIAKMAEEVWDITRRRDDSVIADLFTGLYKSTLKCPVCKKVSITFDPFNNLTLPLPVDSAWTKTIKFFPLNDIPIEMEVELPTHSTVSALKSFVAERTGVSGCKLICAEEYSGKFFKVFQDSDDVSDIQTKDIIALHEIEMAPTNLAVEQKYVSRLSMEKEAPFDDTRYDCLAVPVIHRFAPTGSKPPKVDNVSPPHFICLTREEAYSEEAIRRKVLEKIATFSSWTTLHRYDSPIDGTSNISAFDDSSSTDDKMVVAKSIESEDDMVDITMGGIEPSSSSDKQKQKAKEVEGKSNPAASDLTKDFPDKLRDFNTQRPLWVDTKCHMDPIMQNLFDLCYFREKGEGGLPSGWSLSNNKAELPHLRDRVKVKTPEADVSEDTEIDSANATEEESASENNSSPQTRMVSESETETTELDVMTSHKPGSKNHVRRGKHGRDKMTRKMLRKAGVKTAKKRFSDVKDTTPPPSVDDGPLIRINEGIVVEWNADSWEVVFGQTGKSNKDTQGAMTFERLELVKDQTLLKKRALRQSRRTRGITLYQCLEEFEKAEVLSEQDMWYCPRCKEHRRASKKFDLWKTPDILICHLKRFSSSGWRRDKLDHKVDFPLEGLDLEKHVLHKESGKKEIYDLIAIDEHYGGLGGGHYTATARNFVDGNWYNFNDSSVSRVRDPTNVSSSAAYLLFYRRRTSGTLGGPRFESIVKGFDAGADADADSNGNNSNNSNGASSSSDDSGDDQGISLHSPQKGLARTQGAAVSGDSGKLLSYQNSLHSSIEDDTQESSTVQDAIGPSWSFSQLNTSSAHSSGSGGISLVGSSQSLAGYRSDDGVAGDSDSEIASDNANGSVSSSATRYQVLNEDHDDDDGDEAMGDDSATPVDLGKHVFRTNGGLEDGPATDIRPENNENV</sequence>
<keyword evidence="4" id="KW-0833">Ubl conjugation pathway</keyword>
<dbReference type="PROSITE" id="PS51845">
    <property type="entry name" value="PDEASE_I_2"/>
    <property type="match status" value="1"/>
</dbReference>
<feature type="region of interest" description="Disordered" evidence="8">
    <location>
        <begin position="643"/>
        <end position="662"/>
    </location>
</feature>
<feature type="compositionally biased region" description="Acidic residues" evidence="8">
    <location>
        <begin position="1991"/>
        <end position="2009"/>
    </location>
</feature>
<feature type="region of interest" description="Disordered" evidence="8">
    <location>
        <begin position="1036"/>
        <end position="1127"/>
    </location>
</feature>
<keyword evidence="5 7" id="KW-0378">Hydrolase</keyword>
<dbReference type="Pfam" id="PF06337">
    <property type="entry name" value="DUSP"/>
    <property type="match status" value="1"/>
</dbReference>
<dbReference type="InterPro" id="IPR036971">
    <property type="entry name" value="PDEase_catalytic_dom_sf"/>
</dbReference>
<feature type="compositionally biased region" description="Low complexity" evidence="8">
    <location>
        <begin position="975"/>
        <end position="985"/>
    </location>
</feature>
<feature type="compositionally biased region" description="Basic and acidic residues" evidence="8">
    <location>
        <begin position="1897"/>
        <end position="1908"/>
    </location>
</feature>
<evidence type="ECO:0000313" key="12">
    <source>
        <dbReference type="EMBL" id="KAL2886378.1"/>
    </source>
</evidence>
<name>A0ABR4MDR6_9PEZI</name>
<dbReference type="PROSITE" id="PS00973">
    <property type="entry name" value="USP_2"/>
    <property type="match status" value="1"/>
</dbReference>
<gene>
    <name evidence="12" type="ORF">HOO65_060208</name>
</gene>
<dbReference type="Pfam" id="PF00443">
    <property type="entry name" value="UCH"/>
    <property type="match status" value="1"/>
</dbReference>
<dbReference type="CDD" id="cd02674">
    <property type="entry name" value="Peptidase_C19R"/>
    <property type="match status" value="1"/>
</dbReference>
<evidence type="ECO:0000256" key="6">
    <source>
        <dbReference type="ARBA" id="ARBA00022807"/>
    </source>
</evidence>
<dbReference type="Gene3D" id="1.10.1300.10">
    <property type="entry name" value="3'5'-cyclic nucleotide phosphodiesterase, catalytic domain"/>
    <property type="match status" value="1"/>
</dbReference>
<dbReference type="InterPro" id="IPR035927">
    <property type="entry name" value="DUSP-like_sf"/>
</dbReference>
<dbReference type="InterPro" id="IPR003607">
    <property type="entry name" value="HD/PDEase_dom"/>
</dbReference>
<evidence type="ECO:0000259" key="11">
    <source>
        <dbReference type="PROSITE" id="PS51845"/>
    </source>
</evidence>
<dbReference type="Gene3D" id="3.30.2230.10">
    <property type="entry name" value="DUSP-like"/>
    <property type="match status" value="1"/>
</dbReference>
<dbReference type="EC" id="3.1.4.-" evidence="7"/>
<feature type="region of interest" description="Disordered" evidence="8">
    <location>
        <begin position="93"/>
        <end position="115"/>
    </location>
</feature>